<comment type="caution">
    <text evidence="2">The sequence shown here is derived from an EMBL/GenBank/DDBJ whole genome shotgun (WGS) entry which is preliminary data.</text>
</comment>
<evidence type="ECO:0000313" key="2">
    <source>
        <dbReference type="EMBL" id="MEV4680357.1"/>
    </source>
</evidence>
<proteinExistence type="predicted"/>
<evidence type="ECO:0008006" key="4">
    <source>
        <dbReference type="Google" id="ProtNLM"/>
    </source>
</evidence>
<dbReference type="EMBL" id="JBFAQK010000005">
    <property type="protein sequence ID" value="MEV4680357.1"/>
    <property type="molecule type" value="Genomic_DNA"/>
</dbReference>
<feature type="region of interest" description="Disordered" evidence="1">
    <location>
        <begin position="1"/>
        <end position="112"/>
    </location>
</feature>
<feature type="compositionally biased region" description="Low complexity" evidence="1">
    <location>
        <begin position="40"/>
        <end position="77"/>
    </location>
</feature>
<evidence type="ECO:0000256" key="1">
    <source>
        <dbReference type="SAM" id="MobiDB-lite"/>
    </source>
</evidence>
<reference evidence="2 3" key="1">
    <citation type="submission" date="2024-06" db="EMBL/GenBank/DDBJ databases">
        <title>The Natural Products Discovery Center: Release of the First 8490 Sequenced Strains for Exploring Actinobacteria Biosynthetic Diversity.</title>
        <authorList>
            <person name="Kalkreuter E."/>
            <person name="Kautsar S.A."/>
            <person name="Yang D."/>
            <person name="Bader C.D."/>
            <person name="Teijaro C.N."/>
            <person name="Fluegel L."/>
            <person name="Davis C.M."/>
            <person name="Simpson J.R."/>
            <person name="Lauterbach L."/>
            <person name="Steele A.D."/>
            <person name="Gui C."/>
            <person name="Meng S."/>
            <person name="Li G."/>
            <person name="Viehrig K."/>
            <person name="Ye F."/>
            <person name="Su P."/>
            <person name="Kiefer A.F."/>
            <person name="Nichols A."/>
            <person name="Cepeda A.J."/>
            <person name="Yan W."/>
            <person name="Fan B."/>
            <person name="Jiang Y."/>
            <person name="Adhikari A."/>
            <person name="Zheng C.-J."/>
            <person name="Schuster L."/>
            <person name="Cowan T.M."/>
            <person name="Smanski M.J."/>
            <person name="Chevrette M.G."/>
            <person name="De Carvalho L.P.S."/>
            <person name="Shen B."/>
        </authorList>
    </citation>
    <scope>NUCLEOTIDE SEQUENCE [LARGE SCALE GENOMIC DNA]</scope>
    <source>
        <strain evidence="2 3">NPDC049344</strain>
    </source>
</reference>
<protein>
    <recommendedName>
        <fullName evidence="4">Gliding motility protein</fullName>
    </recommendedName>
</protein>
<evidence type="ECO:0000313" key="3">
    <source>
        <dbReference type="Proteomes" id="UP001552521"/>
    </source>
</evidence>
<sequence length="112" mass="10854">MGVFSWFRGKPAAAVEASAPEAAVGVPAEESEESGRSEVSDGTAEAPAVVVEPAEEVATATGAVEATGSTDAAAEAAVPPLDGGTAAEAVEIPRQQSAGEAADSEAGEGART</sequence>
<name>A0ABV3HP62_9ACTN</name>
<dbReference type="Proteomes" id="UP001552521">
    <property type="component" value="Unassembled WGS sequence"/>
</dbReference>
<accession>A0ABV3HP62</accession>
<dbReference type="RefSeq" id="WP_364588976.1">
    <property type="nucleotide sequence ID" value="NZ_JBFAQK010000005.1"/>
</dbReference>
<feature type="compositionally biased region" description="Low complexity" evidence="1">
    <location>
        <begin position="11"/>
        <end position="28"/>
    </location>
</feature>
<organism evidence="2 3">
    <name type="scientific">Streptomyces kurssanovii</name>
    <dbReference type="NCBI Taxonomy" id="67312"/>
    <lineage>
        <taxon>Bacteria</taxon>
        <taxon>Bacillati</taxon>
        <taxon>Actinomycetota</taxon>
        <taxon>Actinomycetes</taxon>
        <taxon>Kitasatosporales</taxon>
        <taxon>Streptomycetaceae</taxon>
        <taxon>Streptomyces</taxon>
    </lineage>
</organism>
<keyword evidence="3" id="KW-1185">Reference proteome</keyword>
<gene>
    <name evidence="2" type="ORF">AB0K36_06155</name>
</gene>